<comment type="subunit">
    <text evidence="3">Heptamer of 7 subunits arranged in a ring. Interacts with the chaperonin GroEL.</text>
</comment>
<dbReference type="CDD" id="cd00320">
    <property type="entry name" value="cpn10"/>
    <property type="match status" value="1"/>
</dbReference>
<dbReference type="HAMAP" id="MF_00580">
    <property type="entry name" value="CH10"/>
    <property type="match status" value="1"/>
</dbReference>
<evidence type="ECO:0000256" key="3">
    <source>
        <dbReference type="HAMAP-Rule" id="MF_00580"/>
    </source>
</evidence>
<dbReference type="GO" id="GO:0005737">
    <property type="term" value="C:cytoplasm"/>
    <property type="evidence" value="ECO:0007669"/>
    <property type="project" value="UniProtKB-SubCell"/>
</dbReference>
<gene>
    <name evidence="3" type="primary">groES</name>
    <name evidence="3" type="synonym">groS</name>
    <name evidence="5" type="ORF">A3D51_00935</name>
</gene>
<keyword evidence="3" id="KW-0963">Cytoplasm</keyword>
<evidence type="ECO:0000313" key="6">
    <source>
        <dbReference type="Proteomes" id="UP000179118"/>
    </source>
</evidence>
<dbReference type="NCBIfam" id="NF001531">
    <property type="entry name" value="PRK00364.2-2"/>
    <property type="match status" value="1"/>
</dbReference>
<comment type="similarity">
    <text evidence="1 3 4">Belongs to the GroES chaperonin family.</text>
</comment>
<dbReference type="FunFam" id="2.30.33.40:FF:000001">
    <property type="entry name" value="10 kDa chaperonin"/>
    <property type="match status" value="1"/>
</dbReference>
<evidence type="ECO:0000256" key="2">
    <source>
        <dbReference type="ARBA" id="ARBA00023186"/>
    </source>
</evidence>
<dbReference type="GO" id="GO:0005524">
    <property type="term" value="F:ATP binding"/>
    <property type="evidence" value="ECO:0007669"/>
    <property type="project" value="InterPro"/>
</dbReference>
<dbReference type="PRINTS" id="PR00297">
    <property type="entry name" value="CHAPERONIN10"/>
</dbReference>
<dbReference type="Proteomes" id="UP000179118">
    <property type="component" value="Unassembled WGS sequence"/>
</dbReference>
<organism evidence="5 6">
    <name type="scientific">Candidatus Yonathbacteria bacterium RIFCSPHIGHO2_02_FULL_44_14</name>
    <dbReference type="NCBI Taxonomy" id="1802724"/>
    <lineage>
        <taxon>Bacteria</taxon>
        <taxon>Candidatus Yonathiibacteriota</taxon>
    </lineage>
</organism>
<dbReference type="GO" id="GO:0044183">
    <property type="term" value="F:protein folding chaperone"/>
    <property type="evidence" value="ECO:0007669"/>
    <property type="project" value="InterPro"/>
</dbReference>
<dbReference type="InterPro" id="IPR020818">
    <property type="entry name" value="Chaperonin_GroES"/>
</dbReference>
<dbReference type="NCBIfam" id="NF001533">
    <property type="entry name" value="PRK00364.2-4"/>
    <property type="match status" value="1"/>
</dbReference>
<dbReference type="EMBL" id="MHUT01000007">
    <property type="protein sequence ID" value="OHA81459.1"/>
    <property type="molecule type" value="Genomic_DNA"/>
</dbReference>
<reference evidence="5 6" key="1">
    <citation type="journal article" date="2016" name="Nat. Commun.">
        <title>Thousands of microbial genomes shed light on interconnected biogeochemical processes in an aquifer system.</title>
        <authorList>
            <person name="Anantharaman K."/>
            <person name="Brown C.T."/>
            <person name="Hug L.A."/>
            <person name="Sharon I."/>
            <person name="Castelle C.J."/>
            <person name="Probst A.J."/>
            <person name="Thomas B.C."/>
            <person name="Singh A."/>
            <person name="Wilkins M.J."/>
            <person name="Karaoz U."/>
            <person name="Brodie E.L."/>
            <person name="Williams K.H."/>
            <person name="Hubbard S.S."/>
            <person name="Banfield J.F."/>
        </authorList>
    </citation>
    <scope>NUCLEOTIDE SEQUENCE [LARGE SCALE GENOMIC DNA]</scope>
</reference>
<sequence length="104" mass="11442">MSTEKSKKRKIVPLGDRVLVRIVEAETRTKSGIIIPDTVNKERPEQGMVVAVGAGRTTDEGKTITPKVKVGDVVIFSKYGPDEIKLDGEEYYILSELNVLAVVK</sequence>
<dbReference type="InterPro" id="IPR018369">
    <property type="entry name" value="Chaprnonin_Cpn10_CS"/>
</dbReference>
<evidence type="ECO:0000256" key="4">
    <source>
        <dbReference type="RuleBase" id="RU000535"/>
    </source>
</evidence>
<comment type="caution">
    <text evidence="5">The sequence shown here is derived from an EMBL/GenBank/DDBJ whole genome shotgun (WGS) entry which is preliminary data.</text>
</comment>
<dbReference type="InterPro" id="IPR037124">
    <property type="entry name" value="Chaperonin_GroES_sf"/>
</dbReference>
<dbReference type="InterPro" id="IPR011032">
    <property type="entry name" value="GroES-like_sf"/>
</dbReference>
<comment type="function">
    <text evidence="3 4">Together with the chaperonin GroEL, plays an essential role in assisting protein folding. The GroEL-GroES system forms a nano-cage that allows encapsulation of the non-native substrate proteins and provides a physical environment optimized to promote and accelerate protein folding. GroES binds to the apical surface of the GroEL ring, thereby capping the opening of the GroEL channel.</text>
</comment>
<name>A0A1G2S9S6_9BACT</name>
<keyword evidence="2 3" id="KW-0143">Chaperone</keyword>
<dbReference type="Gene3D" id="2.30.33.40">
    <property type="entry name" value="GroES chaperonin"/>
    <property type="match status" value="1"/>
</dbReference>
<dbReference type="Pfam" id="PF00166">
    <property type="entry name" value="Cpn10"/>
    <property type="match status" value="1"/>
</dbReference>
<evidence type="ECO:0000313" key="5">
    <source>
        <dbReference type="EMBL" id="OHA81459.1"/>
    </source>
</evidence>
<dbReference type="GO" id="GO:0046872">
    <property type="term" value="F:metal ion binding"/>
    <property type="evidence" value="ECO:0007669"/>
    <property type="project" value="TreeGrafter"/>
</dbReference>
<dbReference type="SUPFAM" id="SSF50129">
    <property type="entry name" value="GroES-like"/>
    <property type="match status" value="1"/>
</dbReference>
<comment type="subcellular location">
    <subcellularLocation>
        <location evidence="3">Cytoplasm</location>
    </subcellularLocation>
</comment>
<dbReference type="SMART" id="SM00883">
    <property type="entry name" value="Cpn10"/>
    <property type="match status" value="1"/>
</dbReference>
<accession>A0A1G2S9S6</accession>
<proteinExistence type="inferred from homology"/>
<dbReference type="AlphaFoldDB" id="A0A1G2S9S6"/>
<dbReference type="GO" id="GO:0051087">
    <property type="term" value="F:protein-folding chaperone binding"/>
    <property type="evidence" value="ECO:0007669"/>
    <property type="project" value="TreeGrafter"/>
</dbReference>
<dbReference type="PROSITE" id="PS00681">
    <property type="entry name" value="CHAPERONINS_CPN10"/>
    <property type="match status" value="1"/>
</dbReference>
<dbReference type="PANTHER" id="PTHR10772:SF58">
    <property type="entry name" value="CO-CHAPERONIN GROES"/>
    <property type="match status" value="1"/>
</dbReference>
<dbReference type="PANTHER" id="PTHR10772">
    <property type="entry name" value="10 KDA HEAT SHOCK PROTEIN"/>
    <property type="match status" value="1"/>
</dbReference>
<evidence type="ECO:0000256" key="1">
    <source>
        <dbReference type="ARBA" id="ARBA00006975"/>
    </source>
</evidence>
<dbReference type="GO" id="GO:0051082">
    <property type="term" value="F:unfolded protein binding"/>
    <property type="evidence" value="ECO:0007669"/>
    <property type="project" value="TreeGrafter"/>
</dbReference>
<protein>
    <recommendedName>
        <fullName evidence="3">Co-chaperonin GroES</fullName>
    </recommendedName>
    <alternativeName>
        <fullName evidence="3">10 kDa chaperonin</fullName>
    </alternativeName>
    <alternativeName>
        <fullName evidence="3">Chaperonin-10</fullName>
        <shortName evidence="3">Cpn10</shortName>
    </alternativeName>
</protein>